<protein>
    <recommendedName>
        <fullName evidence="1">DUF6036 domain-containing protein</fullName>
    </recommendedName>
</protein>
<keyword evidence="3" id="KW-1185">Reference proteome</keyword>
<evidence type="ECO:0000313" key="3">
    <source>
        <dbReference type="Proteomes" id="UP000245469"/>
    </source>
</evidence>
<dbReference type="RefSeq" id="WP_174976633.1">
    <property type="nucleotide sequence ID" value="NZ_QGDQ01000001.1"/>
</dbReference>
<comment type="caution">
    <text evidence="2">The sequence shown here is derived from an EMBL/GenBank/DDBJ whole genome shotgun (WGS) entry which is preliminary data.</text>
</comment>
<feature type="domain" description="DUF6036" evidence="1">
    <location>
        <begin position="6"/>
        <end position="177"/>
    </location>
</feature>
<reference evidence="2 3" key="1">
    <citation type="submission" date="2018-03" db="EMBL/GenBank/DDBJ databases">
        <title>Genomic Encyclopedia of Archaeal and Bacterial Type Strains, Phase II (KMG-II): from individual species to whole genera.</title>
        <authorList>
            <person name="Goeker M."/>
        </authorList>
    </citation>
    <scope>NUCLEOTIDE SEQUENCE [LARGE SCALE GENOMIC DNA]</scope>
    <source>
        <strain evidence="2 3">DSM 44889</strain>
    </source>
</reference>
<dbReference type="EMBL" id="QGDQ01000001">
    <property type="protein sequence ID" value="PWJ56486.1"/>
    <property type="molecule type" value="Genomic_DNA"/>
</dbReference>
<dbReference type="InterPro" id="IPR045792">
    <property type="entry name" value="DUF6036"/>
</dbReference>
<name>A0A316AFC3_9ACTN</name>
<dbReference type="Proteomes" id="UP000245469">
    <property type="component" value="Unassembled WGS sequence"/>
</dbReference>
<dbReference type="AlphaFoldDB" id="A0A316AFC3"/>
<gene>
    <name evidence="2" type="ORF">BXY45_101464</name>
</gene>
<sequence>MRREHLAHLLRAASKIANDREIVVIGSQAILGSYDEDDLPDAAVASIEADFTFWDDPDNAKSDLIDGILGEDGQFHATYGYYAQGVDLTTATLPHDWRARVVIWQSRSSEPGRAHCLDPHDLAVSKLVASREKDHEFVAALLDAELLDPEVLLRRCADLLAPVGVQRRVTRWVRSYVTARERRDT</sequence>
<organism evidence="2 3">
    <name type="scientific">Quadrisphaera granulorum</name>
    <dbReference type="NCBI Taxonomy" id="317664"/>
    <lineage>
        <taxon>Bacteria</taxon>
        <taxon>Bacillati</taxon>
        <taxon>Actinomycetota</taxon>
        <taxon>Actinomycetes</taxon>
        <taxon>Kineosporiales</taxon>
        <taxon>Kineosporiaceae</taxon>
        <taxon>Quadrisphaera</taxon>
    </lineage>
</organism>
<evidence type="ECO:0000313" key="2">
    <source>
        <dbReference type="EMBL" id="PWJ56486.1"/>
    </source>
</evidence>
<evidence type="ECO:0000259" key="1">
    <source>
        <dbReference type="Pfam" id="PF19502"/>
    </source>
</evidence>
<dbReference type="Pfam" id="PF19502">
    <property type="entry name" value="DUF6036"/>
    <property type="match status" value="1"/>
</dbReference>
<accession>A0A316AFC3</accession>
<proteinExistence type="predicted"/>